<keyword evidence="1" id="KW-0732">Signal</keyword>
<reference evidence="3 4" key="1">
    <citation type="submission" date="2023-09" db="EMBL/GenBank/DDBJ databases">
        <title>Flavobacterium sp. a novel bacteria isolate from Pepper rhizosphere.</title>
        <authorList>
            <person name="Peng Y."/>
            <person name="Lee J."/>
        </authorList>
    </citation>
    <scope>NUCLEOTIDE SEQUENCE [LARGE SCALE GENOMIC DNA]</scope>
    <source>
        <strain evidence="2">PMR2A8</strain>
        <strain evidence="3 4">PMTSA4</strain>
    </source>
</reference>
<feature type="signal peptide" evidence="1">
    <location>
        <begin position="1"/>
        <end position="19"/>
    </location>
</feature>
<evidence type="ECO:0008006" key="5">
    <source>
        <dbReference type="Google" id="ProtNLM"/>
    </source>
</evidence>
<feature type="chain" id="PRO_5044705242" description="CBM6 domain-containing protein" evidence="1">
    <location>
        <begin position="20"/>
        <end position="273"/>
    </location>
</feature>
<dbReference type="EMBL" id="CP134890">
    <property type="protein sequence ID" value="WNM21727.1"/>
    <property type="molecule type" value="Genomic_DNA"/>
</dbReference>
<name>A0AA96F0U1_9FLAO</name>
<organism evidence="3 4">
    <name type="scientific">Flavobacterium capsici</name>
    <dbReference type="NCBI Taxonomy" id="3075618"/>
    <lineage>
        <taxon>Bacteria</taxon>
        <taxon>Pseudomonadati</taxon>
        <taxon>Bacteroidota</taxon>
        <taxon>Flavobacteriia</taxon>
        <taxon>Flavobacteriales</taxon>
        <taxon>Flavobacteriaceae</taxon>
        <taxon>Flavobacterium</taxon>
    </lineage>
</organism>
<dbReference type="Proteomes" id="UP001304515">
    <property type="component" value="Chromosome"/>
</dbReference>
<accession>A0AA96J384</accession>
<evidence type="ECO:0000313" key="2">
    <source>
        <dbReference type="EMBL" id="WNM20337.1"/>
    </source>
</evidence>
<evidence type="ECO:0000313" key="4">
    <source>
        <dbReference type="Proteomes" id="UP001304515"/>
    </source>
</evidence>
<protein>
    <recommendedName>
        <fullName evidence="5">CBM6 domain-containing protein</fullName>
    </recommendedName>
</protein>
<evidence type="ECO:0000313" key="3">
    <source>
        <dbReference type="EMBL" id="WNM21727.1"/>
    </source>
</evidence>
<proteinExistence type="predicted"/>
<dbReference type="RefSeq" id="WP_313325661.1">
    <property type="nucleotide sequence ID" value="NZ_CP134878.1"/>
</dbReference>
<dbReference type="EMBL" id="CP134878">
    <property type="protein sequence ID" value="WNM20337.1"/>
    <property type="molecule type" value="Genomic_DNA"/>
</dbReference>
<gene>
    <name evidence="3" type="ORF">RN605_13735</name>
    <name evidence="2" type="ORF">RN608_06565</name>
</gene>
<dbReference type="KEGG" id="fcj:RN605_13735"/>
<dbReference type="AlphaFoldDB" id="A0AA96F0U1"/>
<accession>A0AA96F0U1</accession>
<sequence length="273" mass="29152">MKKVLVLLNILVFVVTINAQVGINTSTPSSNSVLELNSQFSNGNYGGFMPPRITEAQRNSIPVTTADDGLIAYVSFPNGDRCLQLYDAVGSTWVSIKCITTPVIPVTVFFEPVNSVTSSQLVTAYTGYSNTAPIAFTKPYYSTAASVNNNSPSDATISTASGTGNFYLQSGANRSFGITGIDLSSYTGTFTLSILVFKSTTTSTGSELVIEYNNGTSLVPLSITDLPTGAGTDNMWYERTLATNITNITELRFSVPSSNGTTFRIDDIKITNP</sequence>
<keyword evidence="4" id="KW-1185">Reference proteome</keyword>
<evidence type="ECO:0000256" key="1">
    <source>
        <dbReference type="SAM" id="SignalP"/>
    </source>
</evidence>